<accession>A0AAD4MMU6</accession>
<reference evidence="1" key="1">
    <citation type="submission" date="2022-01" db="EMBL/GenBank/DDBJ databases">
        <title>Genome Sequence Resource for Two Populations of Ditylenchus destructor, the Migratory Endoparasitic Phytonematode.</title>
        <authorList>
            <person name="Zhang H."/>
            <person name="Lin R."/>
            <person name="Xie B."/>
        </authorList>
    </citation>
    <scope>NUCLEOTIDE SEQUENCE</scope>
    <source>
        <strain evidence="1">BazhouSP</strain>
    </source>
</reference>
<protein>
    <submittedName>
        <fullName evidence="1">Uncharacterized protein</fullName>
    </submittedName>
</protein>
<dbReference type="EMBL" id="JAKKPZ010000208">
    <property type="protein sequence ID" value="KAI1698686.1"/>
    <property type="molecule type" value="Genomic_DNA"/>
</dbReference>
<gene>
    <name evidence="1" type="ORF">DdX_17763</name>
</gene>
<sequence length="95" mass="10653">MSTIDHSATFGHLMSDPIWFDKDGKQAVFAGAEWSNIWFALTLCMSATYNAVSCCVTSWLGIATFRALKESRHSMSPMTRKMNSQMNRVLLVEVS</sequence>
<organism evidence="1 2">
    <name type="scientific">Ditylenchus destructor</name>
    <dbReference type="NCBI Taxonomy" id="166010"/>
    <lineage>
        <taxon>Eukaryota</taxon>
        <taxon>Metazoa</taxon>
        <taxon>Ecdysozoa</taxon>
        <taxon>Nematoda</taxon>
        <taxon>Chromadorea</taxon>
        <taxon>Rhabditida</taxon>
        <taxon>Tylenchina</taxon>
        <taxon>Tylenchomorpha</taxon>
        <taxon>Sphaerularioidea</taxon>
        <taxon>Anguinidae</taxon>
        <taxon>Anguininae</taxon>
        <taxon>Ditylenchus</taxon>
    </lineage>
</organism>
<name>A0AAD4MMU6_9BILA</name>
<comment type="caution">
    <text evidence="1">The sequence shown here is derived from an EMBL/GenBank/DDBJ whole genome shotgun (WGS) entry which is preliminary data.</text>
</comment>
<evidence type="ECO:0000313" key="1">
    <source>
        <dbReference type="EMBL" id="KAI1698686.1"/>
    </source>
</evidence>
<keyword evidence="2" id="KW-1185">Reference proteome</keyword>
<dbReference type="AlphaFoldDB" id="A0AAD4MMU6"/>
<proteinExistence type="predicted"/>
<evidence type="ECO:0000313" key="2">
    <source>
        <dbReference type="Proteomes" id="UP001201812"/>
    </source>
</evidence>
<dbReference type="Proteomes" id="UP001201812">
    <property type="component" value="Unassembled WGS sequence"/>
</dbReference>